<organism evidence="2 3">
    <name type="scientific">Isobaculum melis</name>
    <dbReference type="NCBI Taxonomy" id="142588"/>
    <lineage>
        <taxon>Bacteria</taxon>
        <taxon>Bacillati</taxon>
        <taxon>Bacillota</taxon>
        <taxon>Bacilli</taxon>
        <taxon>Lactobacillales</taxon>
        <taxon>Carnobacteriaceae</taxon>
        <taxon>Isobaculum</taxon>
    </lineage>
</organism>
<keyword evidence="1" id="KW-0812">Transmembrane</keyword>
<name>A0A1H9QRP3_9LACT</name>
<evidence type="ECO:0000313" key="2">
    <source>
        <dbReference type="EMBL" id="SER62403.1"/>
    </source>
</evidence>
<dbReference type="AlphaFoldDB" id="A0A1H9QRP3"/>
<keyword evidence="1" id="KW-1133">Transmembrane helix</keyword>
<sequence>MTFKIEMKNLMNFFARRKWILLLTTVITAIVFAGVMHFSSTTKDEPTNTEEKAKVDQYYSYFTFIAENPINGNNMMSISTMKSALTTERNLKELNEAGFTLDQKDLNYTMNLFTNGESGETIYLIIRNTSEENVKTAINYYYNLLVNKNSEYFSQKNMYYLSQPSDPSLELPVKAYYTSTDNNLFEAATASKKPIVKKDSQLTTNILYGIGIGLILGFILAFVRDTTDKKIHGTSYIYPLFKDQPMELIDLTFENNQVSSKKINMLLNADSERDLVISETESTWINTIKETAQADIAIKEVSPLSIKAIDQVYILVQKHLTTSKWLHEQIVLLSDTTIPVSIIFVDK</sequence>
<accession>A0A1H9QRP3</accession>
<dbReference type="RefSeq" id="WP_092650102.1">
    <property type="nucleotide sequence ID" value="NZ_FOHA01000002.1"/>
</dbReference>
<keyword evidence="3" id="KW-1185">Reference proteome</keyword>
<dbReference type="EMBL" id="FOHA01000002">
    <property type="protein sequence ID" value="SER62403.1"/>
    <property type="molecule type" value="Genomic_DNA"/>
</dbReference>
<feature type="transmembrane region" description="Helical" evidence="1">
    <location>
        <begin position="206"/>
        <end position="223"/>
    </location>
</feature>
<proteinExistence type="predicted"/>
<dbReference type="Proteomes" id="UP000198948">
    <property type="component" value="Unassembled WGS sequence"/>
</dbReference>
<reference evidence="2 3" key="1">
    <citation type="submission" date="2016-10" db="EMBL/GenBank/DDBJ databases">
        <authorList>
            <person name="de Groot N.N."/>
        </authorList>
    </citation>
    <scope>NUCLEOTIDE SEQUENCE [LARGE SCALE GENOMIC DNA]</scope>
    <source>
        <strain evidence="2 3">DSM 13760</strain>
    </source>
</reference>
<protein>
    <submittedName>
        <fullName evidence="2">Uncharacterized protein</fullName>
    </submittedName>
</protein>
<keyword evidence="1" id="KW-0472">Membrane</keyword>
<evidence type="ECO:0000256" key="1">
    <source>
        <dbReference type="SAM" id="Phobius"/>
    </source>
</evidence>
<gene>
    <name evidence="2" type="ORF">SAMN04488559_102206</name>
</gene>
<evidence type="ECO:0000313" key="3">
    <source>
        <dbReference type="Proteomes" id="UP000198948"/>
    </source>
</evidence>
<dbReference type="STRING" id="142588.SAMN04488559_102206"/>